<evidence type="ECO:0000313" key="1">
    <source>
        <dbReference type="EMBL" id="QMU97840.1"/>
    </source>
</evidence>
<reference evidence="1 2" key="1">
    <citation type="journal article" date="2020" name="Front. Microbiol.">
        <title>Design of Bacterial Strain-Specific qPCR Assays Using NGS Data and Publicly Available Resources and Its Application to Track Biocontrol Strains.</title>
        <authorList>
            <person name="Hernandez I."/>
            <person name="Sant C."/>
            <person name="Martinez R."/>
            <person name="Fernandez C."/>
        </authorList>
    </citation>
    <scope>NUCLEOTIDE SEQUENCE [LARGE SCALE GENOMIC DNA]</scope>
    <source>
        <strain evidence="1 2">B24</strain>
    </source>
</reference>
<protein>
    <recommendedName>
        <fullName evidence="3">Phage protein</fullName>
    </recommendedName>
</protein>
<accession>A0A7D8AA37</accession>
<proteinExistence type="predicted"/>
<dbReference type="RefSeq" id="WP_182252847.1">
    <property type="nucleotide sequence ID" value="NZ_CP043732.1"/>
</dbReference>
<evidence type="ECO:0008006" key="3">
    <source>
        <dbReference type="Google" id="ProtNLM"/>
    </source>
</evidence>
<dbReference type="Proteomes" id="UP000515708">
    <property type="component" value="Chromosome"/>
</dbReference>
<sequence length="158" mass="17112">MAVTPDKIAVALGVTAPETNSIQWQQWSLWIDDATMLIENRAERLEVDLSMIGEAKLDYVIREAVVSQVKKPDDATQVTISVDDASSSRTYQSGKGRVSILDEWWAMLGLVEADEGAFAIDMLPGVSAIHDLACSLRFGATYCSCGADIAGKPIYGVE</sequence>
<gene>
    <name evidence="1" type="ORF">FVO59_11960</name>
</gene>
<evidence type="ECO:0000313" key="2">
    <source>
        <dbReference type="Proteomes" id="UP000515708"/>
    </source>
</evidence>
<dbReference type="AlphaFoldDB" id="A0A7D8AA37"/>
<dbReference type="EMBL" id="CP043732">
    <property type="protein sequence ID" value="QMU97840.1"/>
    <property type="molecule type" value="Genomic_DNA"/>
</dbReference>
<organism evidence="1 2">
    <name type="scientific">Microbacterium esteraromaticum</name>
    <dbReference type="NCBI Taxonomy" id="57043"/>
    <lineage>
        <taxon>Bacteria</taxon>
        <taxon>Bacillati</taxon>
        <taxon>Actinomycetota</taxon>
        <taxon>Actinomycetes</taxon>
        <taxon>Micrococcales</taxon>
        <taxon>Microbacteriaceae</taxon>
        <taxon>Microbacterium</taxon>
    </lineage>
</organism>
<name>A0A7D8AA37_9MICO</name>